<dbReference type="AlphaFoldDB" id="A0AAE0FUR4"/>
<comment type="caution">
    <text evidence="1">The sequence shown here is derived from an EMBL/GenBank/DDBJ whole genome shotgun (WGS) entry which is preliminary data.</text>
</comment>
<name>A0AAE0FUR4_9CHLO</name>
<organism evidence="1 2">
    <name type="scientific">Cymbomonas tetramitiformis</name>
    <dbReference type="NCBI Taxonomy" id="36881"/>
    <lineage>
        <taxon>Eukaryota</taxon>
        <taxon>Viridiplantae</taxon>
        <taxon>Chlorophyta</taxon>
        <taxon>Pyramimonadophyceae</taxon>
        <taxon>Pyramimonadales</taxon>
        <taxon>Pyramimonadaceae</taxon>
        <taxon>Cymbomonas</taxon>
    </lineage>
</organism>
<gene>
    <name evidence="1" type="ORF">CYMTET_25156</name>
</gene>
<dbReference type="Proteomes" id="UP001190700">
    <property type="component" value="Unassembled WGS sequence"/>
</dbReference>
<sequence>MSFAEKARSPQPPDAEAQLDWLERGKQIANSFLSKSGDVATFATEIDNARCPSDINGTWTQTKSSESLCPILRNLGVPGFVCPIIDRVHTTLDITCIDRQGDFNSERFKPKVRIQDRTIFGTNFTEVSLDGEELEKLTKGGRKRYMLSGYLEQREDNSSAVVMQCRLFQRGEGWYTRQERFVVKETGELHERHLLGSEA</sequence>
<evidence type="ECO:0000313" key="2">
    <source>
        <dbReference type="Proteomes" id="UP001190700"/>
    </source>
</evidence>
<proteinExistence type="predicted"/>
<protein>
    <submittedName>
        <fullName evidence="1">Uncharacterized protein</fullName>
    </submittedName>
</protein>
<dbReference type="EMBL" id="LGRX02013362">
    <property type="protein sequence ID" value="KAK3266203.1"/>
    <property type="molecule type" value="Genomic_DNA"/>
</dbReference>
<accession>A0AAE0FUR4</accession>
<reference evidence="1 2" key="1">
    <citation type="journal article" date="2015" name="Genome Biol. Evol.">
        <title>Comparative Genomics of a Bacterivorous Green Alga Reveals Evolutionary Causalities and Consequences of Phago-Mixotrophic Mode of Nutrition.</title>
        <authorList>
            <person name="Burns J.A."/>
            <person name="Paasch A."/>
            <person name="Narechania A."/>
            <person name="Kim E."/>
        </authorList>
    </citation>
    <scope>NUCLEOTIDE SEQUENCE [LARGE SCALE GENOMIC DNA]</scope>
    <source>
        <strain evidence="1 2">PLY_AMNH</strain>
    </source>
</reference>
<keyword evidence="2" id="KW-1185">Reference proteome</keyword>
<evidence type="ECO:0000313" key="1">
    <source>
        <dbReference type="EMBL" id="KAK3266203.1"/>
    </source>
</evidence>